<dbReference type="Proteomes" id="UP000199152">
    <property type="component" value="Unassembled WGS sequence"/>
</dbReference>
<feature type="domain" description="SGNH hydrolase-type esterase" evidence="1">
    <location>
        <begin position="54"/>
        <end position="219"/>
    </location>
</feature>
<dbReference type="SUPFAM" id="SSF52266">
    <property type="entry name" value="SGNH hydrolase"/>
    <property type="match status" value="1"/>
</dbReference>
<dbReference type="GO" id="GO:0004622">
    <property type="term" value="F:phosphatidylcholine lysophospholipase activity"/>
    <property type="evidence" value="ECO:0007669"/>
    <property type="project" value="TreeGrafter"/>
</dbReference>
<dbReference type="Gene3D" id="3.40.50.1110">
    <property type="entry name" value="SGNH hydrolase"/>
    <property type="match status" value="1"/>
</dbReference>
<evidence type="ECO:0000313" key="2">
    <source>
        <dbReference type="EMBL" id="SFL08850.1"/>
    </source>
</evidence>
<sequence length="231" mass="23830">MPAPRRRSVRLLLTAGALVAVALAALVWASVRDAARADRSGGGAVVEGRPLVAFLGDSWTRGAGATAGRGYAPLTAERLGWGYLHFGIGGSGYSVPGPNDSTYADRVAAAAGSGADVIVVQGSLNERRSTAAALRSAAADTLTRLRAEAPVTARILVVGASYNPGTPDATIDWVNREVAAAAERVGLPFVDPAAENWTDPDDPGVWADPIHPNDRGHALIADRLAPLLVAR</sequence>
<dbReference type="CDD" id="cd00229">
    <property type="entry name" value="SGNH_hydrolase"/>
    <property type="match status" value="1"/>
</dbReference>
<dbReference type="OrthoDB" id="8215557at2"/>
<dbReference type="AlphaFoldDB" id="A0A1I4EUQ4"/>
<dbReference type="InterPro" id="IPR036514">
    <property type="entry name" value="SGNH_hydro_sf"/>
</dbReference>
<reference evidence="2 3" key="1">
    <citation type="submission" date="2016-10" db="EMBL/GenBank/DDBJ databases">
        <authorList>
            <person name="de Groot N.N."/>
        </authorList>
    </citation>
    <scope>NUCLEOTIDE SEQUENCE [LARGE SCALE GENOMIC DNA]</scope>
    <source>
        <strain evidence="2 3">DSM 45317</strain>
    </source>
</reference>
<dbReference type="PANTHER" id="PTHR30383:SF5">
    <property type="entry name" value="SGNH HYDROLASE-TYPE ESTERASE DOMAIN-CONTAINING PROTEIN"/>
    <property type="match status" value="1"/>
</dbReference>
<dbReference type="InParanoid" id="A0A1I4EUQ4"/>
<organism evidence="2 3">
    <name type="scientific">Geodermatophilus ruber</name>
    <dbReference type="NCBI Taxonomy" id="504800"/>
    <lineage>
        <taxon>Bacteria</taxon>
        <taxon>Bacillati</taxon>
        <taxon>Actinomycetota</taxon>
        <taxon>Actinomycetes</taxon>
        <taxon>Geodermatophilales</taxon>
        <taxon>Geodermatophilaceae</taxon>
        <taxon>Geodermatophilus</taxon>
    </lineage>
</organism>
<protein>
    <submittedName>
        <fullName evidence="2">Lysophospholipase L1</fullName>
    </submittedName>
</protein>
<dbReference type="PANTHER" id="PTHR30383">
    <property type="entry name" value="THIOESTERASE 1/PROTEASE 1/LYSOPHOSPHOLIPASE L1"/>
    <property type="match status" value="1"/>
</dbReference>
<dbReference type="Pfam" id="PF13472">
    <property type="entry name" value="Lipase_GDSL_2"/>
    <property type="match status" value="1"/>
</dbReference>
<proteinExistence type="predicted"/>
<accession>A0A1I4EUQ4</accession>
<evidence type="ECO:0000313" key="3">
    <source>
        <dbReference type="Proteomes" id="UP000199152"/>
    </source>
</evidence>
<evidence type="ECO:0000259" key="1">
    <source>
        <dbReference type="Pfam" id="PF13472"/>
    </source>
</evidence>
<dbReference type="InterPro" id="IPR013830">
    <property type="entry name" value="SGNH_hydro"/>
</dbReference>
<dbReference type="RefSeq" id="WP_091324566.1">
    <property type="nucleotide sequence ID" value="NZ_FOSW01000006.1"/>
</dbReference>
<name>A0A1I4EUQ4_9ACTN</name>
<dbReference type="EMBL" id="FOSW01000006">
    <property type="protein sequence ID" value="SFL08850.1"/>
    <property type="molecule type" value="Genomic_DNA"/>
</dbReference>
<dbReference type="InterPro" id="IPR051532">
    <property type="entry name" value="Ester_Hydrolysis_Enzymes"/>
</dbReference>
<keyword evidence="3" id="KW-1185">Reference proteome</keyword>
<gene>
    <name evidence="2" type="ORF">SAMN04488085_106177</name>
</gene>
<dbReference type="STRING" id="504800.SAMN04488085_106177"/>